<evidence type="ECO:0000256" key="3">
    <source>
        <dbReference type="ARBA" id="ARBA00012418"/>
    </source>
</evidence>
<accession>A0A0G2E640</accession>
<keyword evidence="6" id="KW-0548">Nucleotidyltransferase</keyword>
<evidence type="ECO:0000256" key="2">
    <source>
        <dbReference type="ARBA" id="ARBA00006460"/>
    </source>
</evidence>
<dbReference type="Gene3D" id="1.10.132.30">
    <property type="match status" value="1"/>
</dbReference>
<dbReference type="SUPFAM" id="SSF64484">
    <property type="entry name" value="beta and beta-prime subunits of DNA dependent RNA-polymerase"/>
    <property type="match status" value="1"/>
</dbReference>
<dbReference type="InterPro" id="IPR038120">
    <property type="entry name" value="Rpb1_funnel_sf"/>
</dbReference>
<dbReference type="InterPro" id="IPR042102">
    <property type="entry name" value="RNA_pol_Rpb1_3_sf"/>
</dbReference>
<dbReference type="InterPro" id="IPR007081">
    <property type="entry name" value="RNA_pol_Rpb1_5"/>
</dbReference>
<dbReference type="Gene3D" id="3.30.1490.180">
    <property type="entry name" value="RNA polymerase ii"/>
    <property type="match status" value="1"/>
</dbReference>
<comment type="subcellular location">
    <subcellularLocation>
        <location evidence="1">Nucleus</location>
    </subcellularLocation>
</comment>
<evidence type="ECO:0000256" key="8">
    <source>
        <dbReference type="ARBA" id="ARBA00022833"/>
    </source>
</evidence>
<feature type="compositionally biased region" description="Acidic residues" evidence="13">
    <location>
        <begin position="1280"/>
        <end position="1293"/>
    </location>
</feature>
<dbReference type="InterPro" id="IPR000722">
    <property type="entry name" value="RNA_pol_asu"/>
</dbReference>
<evidence type="ECO:0000256" key="6">
    <source>
        <dbReference type="ARBA" id="ARBA00022695"/>
    </source>
</evidence>
<dbReference type="Pfam" id="PF04998">
    <property type="entry name" value="RNA_pol_Rpb1_5"/>
    <property type="match status" value="1"/>
</dbReference>
<dbReference type="GO" id="GO:0006351">
    <property type="term" value="P:DNA-templated transcription"/>
    <property type="evidence" value="ECO:0007669"/>
    <property type="project" value="InterPro"/>
</dbReference>
<evidence type="ECO:0000259" key="14">
    <source>
        <dbReference type="SMART" id="SM00663"/>
    </source>
</evidence>
<evidence type="ECO:0000256" key="9">
    <source>
        <dbReference type="ARBA" id="ARBA00022842"/>
    </source>
</evidence>
<keyword evidence="4 15" id="KW-0240">DNA-directed RNA polymerase</keyword>
<evidence type="ECO:0000256" key="11">
    <source>
        <dbReference type="ARBA" id="ARBA00023242"/>
    </source>
</evidence>
<evidence type="ECO:0000256" key="13">
    <source>
        <dbReference type="SAM" id="MobiDB-lite"/>
    </source>
</evidence>
<dbReference type="InterPro" id="IPR007066">
    <property type="entry name" value="RNA_pol_Rpb1_3"/>
</dbReference>
<evidence type="ECO:0000313" key="16">
    <source>
        <dbReference type="Proteomes" id="UP000053317"/>
    </source>
</evidence>
<comment type="similarity">
    <text evidence="2">Belongs to the RNA polymerase beta' chain family.</text>
</comment>
<dbReference type="InterPro" id="IPR047107">
    <property type="entry name" value="DNA-dir_RNA_pol1_lsu_C"/>
</dbReference>
<dbReference type="InterPro" id="IPR007083">
    <property type="entry name" value="RNA_pol_Rpb1_4"/>
</dbReference>
<evidence type="ECO:0000256" key="10">
    <source>
        <dbReference type="ARBA" id="ARBA00023163"/>
    </source>
</evidence>
<dbReference type="PANTHER" id="PTHR19376">
    <property type="entry name" value="DNA-DIRECTED RNA POLYMERASE"/>
    <property type="match status" value="1"/>
</dbReference>
<dbReference type="Gene3D" id="1.10.357.120">
    <property type="match status" value="1"/>
</dbReference>
<dbReference type="GO" id="GO:0003677">
    <property type="term" value="F:DNA binding"/>
    <property type="evidence" value="ECO:0007669"/>
    <property type="project" value="InterPro"/>
</dbReference>
<feature type="region of interest" description="Disordered" evidence="13">
    <location>
        <begin position="1273"/>
        <end position="1380"/>
    </location>
</feature>
<evidence type="ECO:0000256" key="12">
    <source>
        <dbReference type="ARBA" id="ARBA00048552"/>
    </source>
</evidence>
<proteinExistence type="inferred from homology"/>
<keyword evidence="10" id="KW-0804">Transcription</keyword>
<keyword evidence="5" id="KW-0808">Transferase</keyword>
<dbReference type="Gene3D" id="3.30.70.2850">
    <property type="match status" value="1"/>
</dbReference>
<dbReference type="InterPro" id="IPR006592">
    <property type="entry name" value="RNA_pol_N"/>
</dbReference>
<keyword evidence="11" id="KW-0539">Nucleus</keyword>
<keyword evidence="8" id="KW-0862">Zinc</keyword>
<feature type="compositionally biased region" description="Acidic residues" evidence="13">
    <location>
        <begin position="1306"/>
        <end position="1330"/>
    </location>
</feature>
<sequence>MPAVDVNGYVCRLRLLQYGLVEDLKWLENMHLRGSSKAKSEHYDEGDVEMADEEEEDEEEFMDRRSRFVNACIKKAKKRTEFKLSELARSPTAVSIRKALIKALLLDMSKQKKCSTCGGFSPAYRKDRNSKIFRRPLPEKLKSQMIQAGLKPANPLLYLHSLNAEKLKSKPITNGDLNRVGDVREVDTDDDDSQEDHGAEEQLALNNAAANEEDSKSMGDHTQQYVTSIEVEAAMKLLFQRNQELLDLMYNSRPRRKDDPHVTPEMFFIRNVLVPPNRYRPASKEGQDVLEAQQNGIFTRIIKSNEVLIQIKREMGLTPIEDGLRRRGISHYLAAAVQLQEVVNSLIDQTANPARGIRENGIKQTLEKKEGLFRKNMMGKRVNFAARSVISPDPNIETNEIGVPLVFAKKLTYPEPVTSHNFYEMKDAVINGVDKYPGASAIENELGQVLSLKQKTPDERIALANQLLTPSVSGIKGNMNKKVYRHLRSGDVVLMNRQPTLHKPSIMGHIARVLRNEKTIRMHYANCNTYNADFDGDEMNMHFPQNEIARAEAMQIANTDNQYLSSTAGKPLRGLIQDHISMGVQFTGRDTFFNREDYHQLLYSCLRPETHGTVSERIQLLPPAIIKPRPMWTGKQVISTVLMNIVPPNRVGINLISKSSTPGERWAKNSEEQQVIFQDGFLLCGILDKAQLGPSAGGFIHSIHELYGAKVAGKLLSILGRLLTKFLNMRAWSCGMDDLRLTRAGNAARKEKLSTRPLLGEEVAAKYVTLDKEGVGKNDPELLARLQDVLRDGEKHKGLDQVYNARTSMLSSEITKACLPSGLEKPFPRNQMQAMTISGAKGSGVNANLISCNLGQQVLEGRRVPVMISGKTLPSYQPFETDPAAGGYVSGRFLTGINPKEYYFHAMAGREGLIDTAVKTAKSGYLQRCIIKGLEGVRSEYDNTVRETSTGSVIQFLYGEDGVDVVKSKHLTNFSFLAQNQMSVMADLNVATDYKTVAKDQPREWQKKAMKAVRKTGRVDIMDPVLAQYPPGNNLGSTSETFAKALEHYVEENPDKLIKDKKSVGVEGTVSKKTFRSIMDLKYMRSLVEPGEAVGVVAAQSVGEPSTQMTLNTFHLAGHAAKNVTLGIPRLREIVMTASAKISTPMMTLKLNEELSESDGQTFAKGISRLSLAEVIDEITVKERIGSNEGYSKAKIYDVTVDFYPPEDYTSEYAIRIEDVDRTLRKEFIPKLEKLISVEFRKKARESTLSAVTASVPEIGVSVGQIEEVRAGRANAAADGEGDEVDEDDDADPDAAKQQRERQAEAYDDPEDEDAAVADSSDEDSADSSDETQRKVKKSKSRKPPQNQREENPDDSGDESNSVDSEAEDANQTTISQSQHVTSFKFSNKHGNKCRFTLTYDISISKLLLLPLLEKTARDSIIQSIPGLTACISTIEKTRNNVTGKEGEECVITTSGVNLLAMRDYQHIIQPHSIYTNSIHDMLTHYGVEAARATIVKEMDSVFSGHSISVDFRHLGLIADAMTQTGGYRAFNRMGIVKDQASPFAKMSFETVMGFLREAVLDGEIDDLKGPSSRIVMGRHVQTGTGAFDVYVPVAGEVM</sequence>
<dbReference type="EMBL" id="LCWF01000137">
    <property type="protein sequence ID" value="KKY17806.1"/>
    <property type="molecule type" value="Genomic_DNA"/>
</dbReference>
<dbReference type="Pfam" id="PF05000">
    <property type="entry name" value="RNA_pol_Rpb1_4"/>
    <property type="match status" value="1"/>
</dbReference>
<dbReference type="EC" id="2.7.7.6" evidence="3"/>
<keyword evidence="16" id="KW-1185">Reference proteome</keyword>
<comment type="catalytic activity">
    <reaction evidence="12">
        <text>RNA(n) + a ribonucleoside 5'-triphosphate = RNA(n+1) + diphosphate</text>
        <dbReference type="Rhea" id="RHEA:21248"/>
        <dbReference type="Rhea" id="RHEA-COMP:14527"/>
        <dbReference type="Rhea" id="RHEA-COMP:17342"/>
        <dbReference type="ChEBI" id="CHEBI:33019"/>
        <dbReference type="ChEBI" id="CHEBI:61557"/>
        <dbReference type="ChEBI" id="CHEBI:140395"/>
        <dbReference type="EC" id="2.7.7.6"/>
    </reaction>
</comment>
<dbReference type="FunFam" id="3.30.1490.180:FF:000003">
    <property type="entry name" value="DNA-directed RNA polymerase subunit"/>
    <property type="match status" value="1"/>
</dbReference>
<dbReference type="Gene3D" id="2.40.40.20">
    <property type="match status" value="1"/>
</dbReference>
<dbReference type="InterPro" id="IPR045867">
    <property type="entry name" value="DNA-dir_RpoC_beta_prime"/>
</dbReference>
<keyword evidence="7" id="KW-0479">Metal-binding</keyword>
<dbReference type="Pfam" id="PF04983">
    <property type="entry name" value="RNA_pol_Rpb1_3"/>
    <property type="match status" value="1"/>
</dbReference>
<dbReference type="SMART" id="SM00663">
    <property type="entry name" value="RPOLA_N"/>
    <property type="match status" value="1"/>
</dbReference>
<dbReference type="FunFam" id="2.40.40.20:FF:000019">
    <property type="entry name" value="DNA-directed RNA polymerase II subunit RPB1"/>
    <property type="match status" value="1"/>
</dbReference>
<dbReference type="PANTHER" id="PTHR19376:SF11">
    <property type="entry name" value="DNA-DIRECTED RNA POLYMERASE I SUBUNIT RPA1"/>
    <property type="match status" value="1"/>
</dbReference>
<feature type="compositionally biased region" description="Basic and acidic residues" evidence="13">
    <location>
        <begin position="1294"/>
        <end position="1305"/>
    </location>
</feature>
<evidence type="ECO:0000256" key="1">
    <source>
        <dbReference type="ARBA" id="ARBA00004123"/>
    </source>
</evidence>
<feature type="domain" description="RNA polymerase N-terminal" evidence="14">
    <location>
        <begin position="265"/>
        <end position="587"/>
    </location>
</feature>
<dbReference type="Gene3D" id="1.10.150.390">
    <property type="match status" value="1"/>
</dbReference>
<organism evidence="15 16">
    <name type="scientific">Phaeomoniella chlamydospora</name>
    <name type="common">Phaeoacremonium chlamydosporum</name>
    <dbReference type="NCBI Taxonomy" id="158046"/>
    <lineage>
        <taxon>Eukaryota</taxon>
        <taxon>Fungi</taxon>
        <taxon>Dikarya</taxon>
        <taxon>Ascomycota</taxon>
        <taxon>Pezizomycotina</taxon>
        <taxon>Eurotiomycetes</taxon>
        <taxon>Chaetothyriomycetidae</taxon>
        <taxon>Phaeomoniellales</taxon>
        <taxon>Phaeomoniellaceae</taxon>
        <taxon>Phaeomoniella</taxon>
    </lineage>
</organism>
<gene>
    <name evidence="15" type="ORF">UCRPC4_g05439</name>
</gene>
<dbReference type="CDD" id="cd01435">
    <property type="entry name" value="RNAP_I_RPA1_N"/>
    <property type="match status" value="1"/>
</dbReference>
<dbReference type="InterPro" id="IPR015699">
    <property type="entry name" value="DNA-dir_RNA_pol1_lsu_N"/>
</dbReference>
<dbReference type="Pfam" id="PF00623">
    <property type="entry name" value="RNA_pol_Rpb1_2"/>
    <property type="match status" value="1"/>
</dbReference>
<dbReference type="GO" id="GO:0005736">
    <property type="term" value="C:RNA polymerase I complex"/>
    <property type="evidence" value="ECO:0007669"/>
    <property type="project" value="UniProtKB-ARBA"/>
</dbReference>
<dbReference type="Proteomes" id="UP000053317">
    <property type="component" value="Unassembled WGS sequence"/>
</dbReference>
<name>A0A0G2E640_PHACM</name>
<feature type="region of interest" description="Disordered" evidence="13">
    <location>
        <begin position="171"/>
        <end position="198"/>
    </location>
</feature>
<protein>
    <recommendedName>
        <fullName evidence="3">DNA-directed RNA polymerase</fullName>
        <ecNumber evidence="3">2.7.7.6</ecNumber>
    </recommendedName>
</protein>
<dbReference type="FunFam" id="1.10.274.100:FF:000006">
    <property type="entry name" value="DNA-directed RNA polymerase subunit"/>
    <property type="match status" value="1"/>
</dbReference>
<dbReference type="Gene3D" id="1.10.274.100">
    <property type="entry name" value="RNA polymerase Rpb1, domain 3"/>
    <property type="match status" value="1"/>
</dbReference>
<evidence type="ECO:0000256" key="7">
    <source>
        <dbReference type="ARBA" id="ARBA00022723"/>
    </source>
</evidence>
<keyword evidence="9" id="KW-0460">Magnesium</keyword>
<evidence type="ECO:0000256" key="5">
    <source>
        <dbReference type="ARBA" id="ARBA00022679"/>
    </source>
</evidence>
<comment type="caution">
    <text evidence="15">The sequence shown here is derived from an EMBL/GenBank/DDBJ whole genome shotgun (WGS) entry which is preliminary data.</text>
</comment>
<reference evidence="15 16" key="1">
    <citation type="submission" date="2015-05" db="EMBL/GenBank/DDBJ databases">
        <title>Distinctive expansion of gene families associated with plant cell wall degradation and secondary metabolism in the genomes of grapevine trunk pathogens.</title>
        <authorList>
            <person name="Lawrence D.P."/>
            <person name="Travadon R."/>
            <person name="Rolshausen P.E."/>
            <person name="Baumgartner K."/>
        </authorList>
    </citation>
    <scope>NUCLEOTIDE SEQUENCE [LARGE SCALE GENOMIC DNA]</scope>
    <source>
        <strain evidence="15">UCRPC4</strain>
    </source>
</reference>
<feature type="compositionally biased region" description="Polar residues" evidence="13">
    <location>
        <begin position="1359"/>
        <end position="1380"/>
    </location>
</feature>
<dbReference type="GO" id="GO:0046872">
    <property type="term" value="F:metal ion binding"/>
    <property type="evidence" value="ECO:0007669"/>
    <property type="project" value="UniProtKB-KW"/>
</dbReference>
<dbReference type="GO" id="GO:0003899">
    <property type="term" value="F:DNA-directed RNA polymerase activity"/>
    <property type="evidence" value="ECO:0007669"/>
    <property type="project" value="UniProtKB-EC"/>
</dbReference>
<evidence type="ECO:0000313" key="15">
    <source>
        <dbReference type="EMBL" id="KKY17806.1"/>
    </source>
</evidence>
<evidence type="ECO:0000256" key="4">
    <source>
        <dbReference type="ARBA" id="ARBA00022478"/>
    </source>
</evidence>
<reference evidence="15 16" key="2">
    <citation type="submission" date="2015-05" db="EMBL/GenBank/DDBJ databases">
        <authorList>
            <person name="Morales-Cruz A."/>
            <person name="Amrine K.C."/>
            <person name="Cantu D."/>
        </authorList>
    </citation>
    <scope>NUCLEOTIDE SEQUENCE [LARGE SCALE GENOMIC DNA]</scope>
    <source>
        <strain evidence="15">UCRPC4</strain>
    </source>
</reference>
<dbReference type="OrthoDB" id="270392at2759"/>
<dbReference type="CDD" id="cd02735">
    <property type="entry name" value="RNAP_I_Rpa1_C"/>
    <property type="match status" value="1"/>
</dbReference>